<gene>
    <name evidence="1" type="ORF">S12H4_14575</name>
</gene>
<evidence type="ECO:0000313" key="1">
    <source>
        <dbReference type="EMBL" id="GAI82935.1"/>
    </source>
</evidence>
<organism evidence="1">
    <name type="scientific">marine sediment metagenome</name>
    <dbReference type="NCBI Taxonomy" id="412755"/>
    <lineage>
        <taxon>unclassified sequences</taxon>
        <taxon>metagenomes</taxon>
        <taxon>ecological metagenomes</taxon>
    </lineage>
</organism>
<sequence>GGEQITLQSSEIDFIWYLVELRGVVDTGGDYRFRRLKDPNRYLTDVEHLIDKDHSKLKEATKKIISGEFTFTYDAHKLIDEFLRTERNVKNEEFLPLKRDYHYILANAFLISEEMLKAQERLTRKYPESKRVIKAVDTIMKSFWPTGNAIKDYKFYRSYLKFDIDELAKRMSTELPVADDTTKEFILRGKIDADIAIPKIMDIYGRLIELSAPVINFIRIGLELKRGNSSPYGEYKLGQNIEILKSDLDYGPLFGCLDEQIRHADAHASRRIDKAARKVHLVDARGSRERIVGTYTFDEFTDIINLMQNQFFPAIFPTLILFDVATLDILLVSREYKHLLLAVGNI</sequence>
<name>X1T5S9_9ZZZZ</name>
<accession>X1T5S9</accession>
<dbReference type="EMBL" id="BARW01006953">
    <property type="protein sequence ID" value="GAI82935.1"/>
    <property type="molecule type" value="Genomic_DNA"/>
</dbReference>
<protein>
    <submittedName>
        <fullName evidence="1">Uncharacterized protein</fullName>
    </submittedName>
</protein>
<dbReference type="AlphaFoldDB" id="X1T5S9"/>
<feature type="non-terminal residue" evidence="1">
    <location>
        <position position="1"/>
    </location>
</feature>
<reference evidence="1" key="1">
    <citation type="journal article" date="2014" name="Front. Microbiol.">
        <title>High frequency of phylogenetically diverse reductive dehalogenase-homologous genes in deep subseafloor sedimentary metagenomes.</title>
        <authorList>
            <person name="Kawai M."/>
            <person name="Futagami T."/>
            <person name="Toyoda A."/>
            <person name="Takaki Y."/>
            <person name="Nishi S."/>
            <person name="Hori S."/>
            <person name="Arai W."/>
            <person name="Tsubouchi T."/>
            <person name="Morono Y."/>
            <person name="Uchiyama I."/>
            <person name="Ito T."/>
            <person name="Fujiyama A."/>
            <person name="Inagaki F."/>
            <person name="Takami H."/>
        </authorList>
    </citation>
    <scope>NUCLEOTIDE SEQUENCE</scope>
    <source>
        <strain evidence="1">Expedition CK06-06</strain>
    </source>
</reference>
<proteinExistence type="predicted"/>
<comment type="caution">
    <text evidence="1">The sequence shown here is derived from an EMBL/GenBank/DDBJ whole genome shotgun (WGS) entry which is preliminary data.</text>
</comment>